<gene>
    <name evidence="1" type="ORF">O3P16_15920</name>
</gene>
<dbReference type="RefSeq" id="WP_407032634.1">
    <property type="nucleotide sequence ID" value="NZ_JAQGEF010000027.1"/>
</dbReference>
<accession>A0ABT4UNW6</accession>
<proteinExistence type="predicted"/>
<evidence type="ECO:0000313" key="1">
    <source>
        <dbReference type="EMBL" id="MDA3616304.1"/>
    </source>
</evidence>
<dbReference type="Proteomes" id="UP001210231">
    <property type="component" value="Unassembled WGS sequence"/>
</dbReference>
<evidence type="ECO:0008006" key="3">
    <source>
        <dbReference type="Google" id="ProtNLM"/>
    </source>
</evidence>
<protein>
    <recommendedName>
        <fullName evidence="3">CopG family transcriptional regulator</fullName>
    </recommendedName>
</protein>
<organism evidence="1 2">
    <name type="scientific">Polluticaenibacter yanchengensis</name>
    <dbReference type="NCBI Taxonomy" id="3014562"/>
    <lineage>
        <taxon>Bacteria</taxon>
        <taxon>Pseudomonadati</taxon>
        <taxon>Bacteroidota</taxon>
        <taxon>Chitinophagia</taxon>
        <taxon>Chitinophagales</taxon>
        <taxon>Chitinophagaceae</taxon>
        <taxon>Polluticaenibacter</taxon>
    </lineage>
</organism>
<name>A0ABT4UNW6_9BACT</name>
<dbReference type="EMBL" id="JAQGEF010000027">
    <property type="protein sequence ID" value="MDA3616304.1"/>
    <property type="molecule type" value="Genomic_DNA"/>
</dbReference>
<evidence type="ECO:0000313" key="2">
    <source>
        <dbReference type="Proteomes" id="UP001210231"/>
    </source>
</evidence>
<reference evidence="1 2" key="1">
    <citation type="submission" date="2022-12" db="EMBL/GenBank/DDBJ databases">
        <title>Chitinophagaceae gen. sp. nov., a new member of the family Chitinophagaceae, isolated from soil in a chemical factory.</title>
        <authorList>
            <person name="Ke Z."/>
        </authorList>
    </citation>
    <scope>NUCLEOTIDE SEQUENCE [LARGE SCALE GENOMIC DNA]</scope>
    <source>
        <strain evidence="1 2">LY-5</strain>
    </source>
</reference>
<keyword evidence="2" id="KW-1185">Reference proteome</keyword>
<sequence>MNIQVEIENKRQELIQKIAGINSIDLLDKIETFLSQKQNSVSTEECQSIEKGIADADSGKLNAHSEAQKLYAKWI</sequence>
<comment type="caution">
    <text evidence="1">The sequence shown here is derived from an EMBL/GenBank/DDBJ whole genome shotgun (WGS) entry which is preliminary data.</text>
</comment>